<dbReference type="EMBL" id="MKIE01000004">
    <property type="protein sequence ID" value="OHW62306.1"/>
    <property type="molecule type" value="Genomic_DNA"/>
</dbReference>
<name>A0A1S1V6N9_9FIRM</name>
<protein>
    <submittedName>
        <fullName evidence="1">Uncharacterized protein</fullName>
    </submittedName>
</protein>
<evidence type="ECO:0000313" key="1">
    <source>
        <dbReference type="EMBL" id="OHW62306.1"/>
    </source>
</evidence>
<proteinExistence type="predicted"/>
<dbReference type="OrthoDB" id="3035064at2"/>
<reference evidence="1 2" key="1">
    <citation type="submission" date="2016-09" db="EMBL/GenBank/DDBJ databases">
        <title>Genome sequence of Eubacterium angustum.</title>
        <authorList>
            <person name="Poehlein A."/>
            <person name="Daniel R."/>
        </authorList>
    </citation>
    <scope>NUCLEOTIDE SEQUENCE [LARGE SCALE GENOMIC DNA]</scope>
    <source>
        <strain evidence="1 2">DSM 1989</strain>
    </source>
</reference>
<comment type="caution">
    <text evidence="1">The sequence shown here is derived from an EMBL/GenBank/DDBJ whole genome shotgun (WGS) entry which is preliminary data.</text>
</comment>
<gene>
    <name evidence="1" type="ORF">EUAN_13760</name>
</gene>
<sequence>MGMVSRVIEFRSKEELLDYLKLEYGFEPDLESKKVGAIELGEIELGDILVKAEIECFEKEAVLRLKKLVSLKAFLLSKEAGMDINKLLYDIDSLMNMSEDGLNWSGTLISDDKSLEEFLDAAGIGKVGDNELKDSKRAVKVKKIMGSYDFNSIEEI</sequence>
<accession>A0A1S1V6N9</accession>
<dbReference type="AlphaFoldDB" id="A0A1S1V6N9"/>
<dbReference type="Proteomes" id="UP000180254">
    <property type="component" value="Unassembled WGS sequence"/>
</dbReference>
<keyword evidence="2" id="KW-1185">Reference proteome</keyword>
<evidence type="ECO:0000313" key="2">
    <source>
        <dbReference type="Proteomes" id="UP000180254"/>
    </source>
</evidence>
<organism evidence="1 2">
    <name type="scientific">Andreesenia angusta</name>
    <dbReference type="NCBI Taxonomy" id="39480"/>
    <lineage>
        <taxon>Bacteria</taxon>
        <taxon>Bacillati</taxon>
        <taxon>Bacillota</taxon>
        <taxon>Tissierellia</taxon>
        <taxon>Tissierellales</taxon>
        <taxon>Gottschalkiaceae</taxon>
        <taxon>Andreesenia</taxon>
    </lineage>
</organism>
<dbReference type="RefSeq" id="WP_071062996.1">
    <property type="nucleotide sequence ID" value="NZ_MKIE01000004.1"/>
</dbReference>
<dbReference type="STRING" id="39480.EUAN_13760"/>